<evidence type="ECO:0000313" key="2">
    <source>
        <dbReference type="Proteomes" id="UP000484164"/>
    </source>
</evidence>
<keyword evidence="2" id="KW-1185">Reference proteome</keyword>
<dbReference type="Proteomes" id="UP000484164">
    <property type="component" value="Unassembled WGS sequence"/>
</dbReference>
<dbReference type="OrthoDB" id="658381at2"/>
<accession>A0A6L3ZG46</accession>
<organism evidence="1 2">
    <name type="scientific">Phaeocystidibacter marisrubri</name>
    <dbReference type="NCBI Taxonomy" id="1577780"/>
    <lineage>
        <taxon>Bacteria</taxon>
        <taxon>Pseudomonadati</taxon>
        <taxon>Bacteroidota</taxon>
        <taxon>Flavobacteriia</taxon>
        <taxon>Flavobacteriales</taxon>
        <taxon>Phaeocystidibacteraceae</taxon>
        <taxon>Phaeocystidibacter</taxon>
    </lineage>
</organism>
<comment type="caution">
    <text evidence="1">The sequence shown here is derived from an EMBL/GenBank/DDBJ whole genome shotgun (WGS) entry which is preliminary data.</text>
</comment>
<evidence type="ECO:0000313" key="1">
    <source>
        <dbReference type="EMBL" id="KAB2816448.1"/>
    </source>
</evidence>
<evidence type="ECO:0008006" key="3">
    <source>
        <dbReference type="Google" id="ProtNLM"/>
    </source>
</evidence>
<dbReference type="AlphaFoldDB" id="A0A6L3ZG46"/>
<name>A0A6L3ZG46_9FLAO</name>
<protein>
    <recommendedName>
        <fullName evidence="3">Class 1 isoprenoid biosynthesis enzyme</fullName>
    </recommendedName>
</protein>
<reference evidence="1 2" key="1">
    <citation type="submission" date="2019-10" db="EMBL/GenBank/DDBJ databases">
        <title>Genome sequence of Phaeocystidibacter marisrubri JCM30614 (type strain).</title>
        <authorList>
            <person name="Bowman J.P."/>
        </authorList>
    </citation>
    <scope>NUCLEOTIDE SEQUENCE [LARGE SCALE GENOMIC DNA]</scope>
    <source>
        <strain evidence="1 2">JCM 30614</strain>
    </source>
</reference>
<gene>
    <name evidence="1" type="ORF">F8C82_12260</name>
</gene>
<proteinExistence type="predicted"/>
<sequence length="332" mass="37993">MRLYFWSTFIVFRTGVRMLKALYVQKRFIKKHLQPMLQRALAESDGTLTSADIDKITKNYALAVPSILGEAFGLLRGHRMKTRERFALTYLGAITGLYDDFFDERGTPTERILQMTKCPEKAVANSSHEQLFLTLCLKALDYTDHKDLLLQRVEEVYLAQLNSKAQAASGNSWEALKKITFDKGGASFLYYRSAMENRASEAENLMLFTLGGTMQLENDLFDVYKDRESGVETLATNANSISELRQLYHDRQRESDRCLEATEFPKAQKVRFRNFTRVILVRGNVCLDELEKTAATTGGVFDVNAYERKQLVCDMESRKNVMASIRYNKEGV</sequence>
<dbReference type="RefSeq" id="WP_151693875.1">
    <property type="nucleotide sequence ID" value="NZ_WBVQ01000002.1"/>
</dbReference>
<dbReference type="EMBL" id="WBVQ01000002">
    <property type="protein sequence ID" value="KAB2816448.1"/>
    <property type="molecule type" value="Genomic_DNA"/>
</dbReference>